<evidence type="ECO:0000256" key="1">
    <source>
        <dbReference type="ARBA" id="ARBA00022857"/>
    </source>
</evidence>
<name>A0ABW4VZL9_9BACI</name>
<dbReference type="PIRSF" id="PIRSF009414">
    <property type="entry name" value="LuxC"/>
    <property type="match status" value="1"/>
</dbReference>
<organism evidence="3 4">
    <name type="scientific">Ornithinibacillus salinisoli</name>
    <dbReference type="NCBI Taxonomy" id="1848459"/>
    <lineage>
        <taxon>Bacteria</taxon>
        <taxon>Bacillati</taxon>
        <taxon>Bacillota</taxon>
        <taxon>Bacilli</taxon>
        <taxon>Bacillales</taxon>
        <taxon>Bacillaceae</taxon>
        <taxon>Ornithinibacillus</taxon>
    </lineage>
</organism>
<dbReference type="EMBL" id="JBHUHQ010000015">
    <property type="protein sequence ID" value="MFD2044624.1"/>
    <property type="molecule type" value="Genomic_DNA"/>
</dbReference>
<keyword evidence="1 2" id="KW-0521">NADP</keyword>
<dbReference type="EC" id="1.2.1.50" evidence="2"/>
<evidence type="ECO:0000313" key="3">
    <source>
        <dbReference type="EMBL" id="MFD2044624.1"/>
    </source>
</evidence>
<evidence type="ECO:0000313" key="4">
    <source>
        <dbReference type="Proteomes" id="UP001597383"/>
    </source>
</evidence>
<keyword evidence="2" id="KW-0560">Oxidoreductase</keyword>
<dbReference type="Proteomes" id="UP001597383">
    <property type="component" value="Unassembled WGS sequence"/>
</dbReference>
<keyword evidence="4" id="KW-1185">Reference proteome</keyword>
<comment type="similarity">
    <text evidence="2">Belongs to the LuxC family.</text>
</comment>
<sequence length="484" mass="54294">MLEEIAGYLPQVEDEDIEYKTLTFHGNDETVHVKVPMLTNQQMNKVTDKVKTASKEVLKSRTVSEMVTIIDKAIEQLIDRKNPYRQKAEKLLPIVTGYDQELVRLGLTSYLKTFRKQQLQRFLIEDLGNPGLLDDFQPRAKRGFSKAVGPDLTVHVWAGNVPGLPLWSLISGLLVKSGNIGKVSSSEPVFAGLFAQLLVEIEPSLSDCLAVVWWKGGDKDRERYLFDVADVVVGYGGNKSLDSLRSRIPITTRFLPFGHKLSFGILSKASLDTRKAWKTAHDAAYDVIRYDQQGCYSPHIFYVQRGGRVSPKEFAYYLAHELACFEKRYPRRELTIEEASSLAEWRQKEEFASYTDREKEIIGDDTGAWTVVFENIGGAFTPSSLNRSIKVVGFDQFDEVISEVTPYRSYLQTVGIAATPDELFKVGGLLGNIGVTRISGLGSMTSPEAGWHHDGRFNLLDLINMVDIEDSAEDYAEALAPYVD</sequence>
<comment type="catalytic activity">
    <reaction evidence="2">
        <text>a long-chain fatty aldehyde + NADP(+) + CoA = a long-chain fatty acyl-CoA + NADPH + H(+)</text>
        <dbReference type="Rhea" id="RHEA:15437"/>
        <dbReference type="ChEBI" id="CHEBI:15378"/>
        <dbReference type="ChEBI" id="CHEBI:17176"/>
        <dbReference type="ChEBI" id="CHEBI:57287"/>
        <dbReference type="ChEBI" id="CHEBI:57783"/>
        <dbReference type="ChEBI" id="CHEBI:58349"/>
        <dbReference type="ChEBI" id="CHEBI:83139"/>
        <dbReference type="EC" id="1.2.1.50"/>
    </reaction>
</comment>
<protein>
    <recommendedName>
        <fullName evidence="2">Acyl-CoA reductase</fullName>
        <ecNumber evidence="2">1.2.1.50</ecNumber>
    </recommendedName>
</protein>
<dbReference type="CDD" id="cd07080">
    <property type="entry name" value="ALDH_Acyl-CoA-Red_LuxC"/>
    <property type="match status" value="1"/>
</dbReference>
<dbReference type="RefSeq" id="WP_377559025.1">
    <property type="nucleotide sequence ID" value="NZ_JBHUHQ010000015.1"/>
</dbReference>
<dbReference type="InterPro" id="IPR008670">
    <property type="entry name" value="CoA_reduct_LuxC"/>
</dbReference>
<accession>A0ABW4VZL9</accession>
<dbReference type="Pfam" id="PF05893">
    <property type="entry name" value="LuxC"/>
    <property type="match status" value="1"/>
</dbReference>
<comment type="caution">
    <text evidence="3">The sequence shown here is derived from an EMBL/GenBank/DDBJ whole genome shotgun (WGS) entry which is preliminary data.</text>
</comment>
<reference evidence="4" key="1">
    <citation type="journal article" date="2019" name="Int. J. Syst. Evol. Microbiol.">
        <title>The Global Catalogue of Microorganisms (GCM) 10K type strain sequencing project: providing services to taxonomists for standard genome sequencing and annotation.</title>
        <authorList>
            <consortium name="The Broad Institute Genomics Platform"/>
            <consortium name="The Broad Institute Genome Sequencing Center for Infectious Disease"/>
            <person name="Wu L."/>
            <person name="Ma J."/>
        </authorList>
    </citation>
    <scope>NUCLEOTIDE SEQUENCE [LARGE SCALE GENOMIC DNA]</scope>
    <source>
        <strain evidence="4">R28</strain>
    </source>
</reference>
<gene>
    <name evidence="3" type="ORF">ACFSJF_10130</name>
</gene>
<evidence type="ECO:0000256" key="2">
    <source>
        <dbReference type="PIRNR" id="PIRNR009414"/>
    </source>
</evidence>
<proteinExistence type="inferred from homology"/>